<dbReference type="HOGENOM" id="CLU_006842_1_1_1"/>
<dbReference type="PANTHER" id="PTHR24271">
    <property type="entry name" value="KALLIKREIN-RELATED"/>
    <property type="match status" value="1"/>
</dbReference>
<dbReference type="Pfam" id="PF00089">
    <property type="entry name" value="Trypsin"/>
    <property type="match status" value="1"/>
</dbReference>
<keyword evidence="5" id="KW-1015">Disulfide bond</keyword>
<dbReference type="InterPro" id="IPR033116">
    <property type="entry name" value="TRYPSIN_SER"/>
</dbReference>
<dbReference type="Bgee" id="ENSMODG00000006484">
    <property type="expression patterns" value="Expressed in extraembryonic membrane and 6 other cell types or tissues"/>
</dbReference>
<dbReference type="SMART" id="SM00020">
    <property type="entry name" value="Tryp_SPc"/>
    <property type="match status" value="1"/>
</dbReference>
<evidence type="ECO:0000256" key="3">
    <source>
        <dbReference type="ARBA" id="ARBA00022801"/>
    </source>
</evidence>
<comment type="similarity">
    <text evidence="1">Belongs to the peptidase S1 family. Snake venom subfamily.</text>
</comment>
<dbReference type="eggNOG" id="KOG3627">
    <property type="taxonomic scope" value="Eukaryota"/>
</dbReference>
<dbReference type="PANTHER" id="PTHR24271:SF59">
    <property type="entry name" value="KALLIKREIN-5"/>
    <property type="match status" value="1"/>
</dbReference>
<keyword evidence="4 6" id="KW-0720">Serine protease</keyword>
<reference evidence="10" key="2">
    <citation type="submission" date="2025-08" db="UniProtKB">
        <authorList>
            <consortium name="Ensembl"/>
        </authorList>
    </citation>
    <scope>IDENTIFICATION</scope>
</reference>
<evidence type="ECO:0000256" key="5">
    <source>
        <dbReference type="ARBA" id="ARBA00023157"/>
    </source>
</evidence>
<sequence>MASMGPPRAWILVLLMSVLIMADTGLTGQNQACQEYGTRQAAGTHPETGTRQEAGSLSQGETRQENDRILNGKDCQPQTQPWQAALFLRPNRLYCGAVLVHPQWVLTAAHCQKPAYSVRLGRYHLQGIDPGQRILRGVKSFPHPKYTRPAHSNDLMLIKLNGRVSMTPSIKTIKISTQPPRPGTQCLVSGWGTTSSPQVHYPQVLQCLNITIMSHEACQRAYPGAIDSTMFCAGDEVGKDSCQGDSGGPVVCNGYLQGLVSWGDVPCGQPNKPGVYTNLYVFEKWIEDTIKNNS</sequence>
<dbReference type="PROSITE" id="PS50240">
    <property type="entry name" value="TRYPSIN_DOM"/>
    <property type="match status" value="1"/>
</dbReference>
<dbReference type="GeneID" id="100012632"/>
<dbReference type="Proteomes" id="UP000002280">
    <property type="component" value="Chromosome 4"/>
</dbReference>
<dbReference type="InterPro" id="IPR009003">
    <property type="entry name" value="Peptidase_S1_PA"/>
</dbReference>
<feature type="compositionally biased region" description="Polar residues" evidence="7">
    <location>
        <begin position="47"/>
        <end position="61"/>
    </location>
</feature>
<proteinExistence type="inferred from homology"/>
<reference evidence="10 11" key="1">
    <citation type="journal article" date="2007" name="Nature">
        <title>Genome of the marsupial Monodelphis domestica reveals innovation in non-coding sequences.</title>
        <authorList>
            <person name="Mikkelsen T.S."/>
            <person name="Wakefield M.J."/>
            <person name="Aken B."/>
            <person name="Amemiya C.T."/>
            <person name="Chang J.L."/>
            <person name="Duke S."/>
            <person name="Garber M."/>
            <person name="Gentles A.J."/>
            <person name="Goodstadt L."/>
            <person name="Heger A."/>
            <person name="Jurka J."/>
            <person name="Kamal M."/>
            <person name="Mauceli E."/>
            <person name="Searle S.M."/>
            <person name="Sharpe T."/>
            <person name="Baker M.L."/>
            <person name="Batzer M.A."/>
            <person name="Benos P.V."/>
            <person name="Belov K."/>
            <person name="Clamp M."/>
            <person name="Cook A."/>
            <person name="Cuff J."/>
            <person name="Das R."/>
            <person name="Davidow L."/>
            <person name="Deakin J.E."/>
            <person name="Fazzari M.J."/>
            <person name="Glass J.L."/>
            <person name="Grabherr M."/>
            <person name="Greally J.M."/>
            <person name="Gu W."/>
            <person name="Hore T.A."/>
            <person name="Huttley G.A."/>
            <person name="Kleber M."/>
            <person name="Jirtle R.L."/>
            <person name="Koina E."/>
            <person name="Lee J.T."/>
            <person name="Mahony S."/>
            <person name="Marra M.A."/>
            <person name="Miller R.D."/>
            <person name="Nicholls R.D."/>
            <person name="Oda M."/>
            <person name="Papenfuss A.T."/>
            <person name="Parra Z.E."/>
            <person name="Pollock D.D."/>
            <person name="Ray D.A."/>
            <person name="Schein J.E."/>
            <person name="Speed T.P."/>
            <person name="Thompson K."/>
            <person name="VandeBerg J.L."/>
            <person name="Wade C.M."/>
            <person name="Walker J.A."/>
            <person name="Waters P.D."/>
            <person name="Webber C."/>
            <person name="Weidman J.R."/>
            <person name="Xie X."/>
            <person name="Zody M.C."/>
            <person name="Baldwin J."/>
            <person name="Abdouelleil A."/>
            <person name="Abdulkadir J."/>
            <person name="Abebe A."/>
            <person name="Abera B."/>
            <person name="Abreu J."/>
            <person name="Acer S.C."/>
            <person name="Aftuck L."/>
            <person name="Alexander A."/>
            <person name="An P."/>
            <person name="Anderson E."/>
            <person name="Anderson S."/>
            <person name="Arachi H."/>
            <person name="Azer M."/>
            <person name="Bachantsang P."/>
            <person name="Barry A."/>
            <person name="Bayul T."/>
            <person name="Berlin A."/>
            <person name="Bessette D."/>
            <person name="Bloom T."/>
            <person name="Bloom T."/>
            <person name="Boguslavskiy L."/>
            <person name="Bonnet C."/>
            <person name="Boukhgalter B."/>
            <person name="Bourzgui I."/>
            <person name="Brown A."/>
            <person name="Cahill P."/>
            <person name="Channer S."/>
            <person name="Cheshatsang Y."/>
            <person name="Chuda L."/>
            <person name="Citroen M."/>
            <person name="Collymore A."/>
            <person name="Cooke P."/>
            <person name="Costello M."/>
            <person name="D'Aco K."/>
            <person name="Daza R."/>
            <person name="De Haan G."/>
            <person name="DeGray S."/>
            <person name="DeMaso C."/>
            <person name="Dhargay N."/>
            <person name="Dooley K."/>
            <person name="Dooley E."/>
            <person name="Doricent M."/>
            <person name="Dorje P."/>
            <person name="Dorjee K."/>
            <person name="Dupes A."/>
            <person name="Elong R."/>
            <person name="Falk J."/>
            <person name="Farina A."/>
            <person name="Faro S."/>
            <person name="Ferguson D."/>
            <person name="Fisher S."/>
            <person name="Foley C.D."/>
            <person name="Franke A."/>
            <person name="Friedrich D."/>
            <person name="Gadbois L."/>
            <person name="Gearin G."/>
            <person name="Gearin C.R."/>
            <person name="Giannoukos G."/>
            <person name="Goode T."/>
            <person name="Graham J."/>
            <person name="Grandbois E."/>
            <person name="Grewal S."/>
            <person name="Gyaltsen K."/>
            <person name="Hafez N."/>
            <person name="Hagos B."/>
            <person name="Hall J."/>
            <person name="Henson C."/>
            <person name="Hollinger A."/>
            <person name="Honan T."/>
            <person name="Huard M.D."/>
            <person name="Hughes L."/>
            <person name="Hurhula B."/>
            <person name="Husby M.E."/>
            <person name="Kamat A."/>
            <person name="Kanga B."/>
            <person name="Kashin S."/>
            <person name="Khazanovich D."/>
            <person name="Kisner P."/>
            <person name="Lance K."/>
            <person name="Lara M."/>
            <person name="Lee W."/>
            <person name="Lennon N."/>
            <person name="Letendre F."/>
            <person name="LeVine R."/>
            <person name="Lipovsky A."/>
            <person name="Liu X."/>
            <person name="Liu J."/>
            <person name="Liu S."/>
            <person name="Lokyitsang T."/>
            <person name="Lokyitsang Y."/>
            <person name="Lubonja R."/>
            <person name="Lui A."/>
            <person name="MacDonald P."/>
            <person name="Magnisalis V."/>
            <person name="Maru K."/>
            <person name="Matthews C."/>
            <person name="McCusker W."/>
            <person name="McDonough S."/>
            <person name="Mehta T."/>
            <person name="Meldrim J."/>
            <person name="Meneus L."/>
            <person name="Mihai O."/>
            <person name="Mihalev A."/>
            <person name="Mihova T."/>
            <person name="Mittelman R."/>
            <person name="Mlenga V."/>
            <person name="Montmayeur A."/>
            <person name="Mulrain L."/>
            <person name="Navidi A."/>
            <person name="Naylor J."/>
            <person name="Negash T."/>
            <person name="Nguyen T."/>
            <person name="Nguyen N."/>
            <person name="Nicol R."/>
            <person name="Norbu C."/>
            <person name="Norbu N."/>
            <person name="Novod N."/>
            <person name="O'Neill B."/>
            <person name="Osman S."/>
            <person name="Markiewicz E."/>
            <person name="Oyono O.L."/>
            <person name="Patti C."/>
            <person name="Phunkhang P."/>
            <person name="Pierre F."/>
            <person name="Priest M."/>
            <person name="Raghuraman S."/>
            <person name="Rege F."/>
            <person name="Reyes R."/>
            <person name="Rise C."/>
            <person name="Rogov P."/>
            <person name="Ross K."/>
            <person name="Ryan E."/>
            <person name="Settipalli S."/>
            <person name="Shea T."/>
            <person name="Sherpa N."/>
            <person name="Shi L."/>
            <person name="Shih D."/>
            <person name="Sparrow T."/>
            <person name="Spaulding J."/>
            <person name="Stalker J."/>
            <person name="Stange-Thomann N."/>
            <person name="Stavropoulos S."/>
            <person name="Stone C."/>
            <person name="Strader C."/>
            <person name="Tesfaye S."/>
            <person name="Thomson T."/>
            <person name="Thoulutsang Y."/>
            <person name="Thoulutsang D."/>
            <person name="Topham K."/>
            <person name="Topping I."/>
            <person name="Tsamla T."/>
            <person name="Vassiliev H."/>
            <person name="Vo A."/>
            <person name="Wangchuk T."/>
            <person name="Wangdi T."/>
            <person name="Weiand M."/>
            <person name="Wilkinson J."/>
            <person name="Wilson A."/>
            <person name="Yadav S."/>
            <person name="Young G."/>
            <person name="Yu Q."/>
            <person name="Zembek L."/>
            <person name="Zhong D."/>
            <person name="Zimmer A."/>
            <person name="Zwirko Z."/>
            <person name="Jaffe D.B."/>
            <person name="Alvarez P."/>
            <person name="Brockman W."/>
            <person name="Butler J."/>
            <person name="Chin C."/>
            <person name="Gnerre S."/>
            <person name="MacCallum I."/>
            <person name="Graves J.A."/>
            <person name="Ponting C.P."/>
            <person name="Breen M."/>
            <person name="Samollow P.B."/>
            <person name="Lander E.S."/>
            <person name="Lindblad-Toh K."/>
        </authorList>
    </citation>
    <scope>NUCLEOTIDE SEQUENCE [LARGE SCALE GENOMIC DNA]</scope>
</reference>
<keyword evidence="11" id="KW-1185">Reference proteome</keyword>
<dbReference type="OMA" id="HCRKPVY"/>
<dbReference type="InParanoid" id="F7F2L3"/>
<evidence type="ECO:0000256" key="7">
    <source>
        <dbReference type="SAM" id="MobiDB-lite"/>
    </source>
</evidence>
<evidence type="ECO:0000313" key="10">
    <source>
        <dbReference type="Ensembl" id="ENSMODP00000008050.3"/>
    </source>
</evidence>
<dbReference type="PRINTS" id="PR00722">
    <property type="entry name" value="CHYMOTRYPSIN"/>
</dbReference>
<feature type="signal peptide" evidence="8">
    <location>
        <begin position="1"/>
        <end position="22"/>
    </location>
</feature>
<evidence type="ECO:0000256" key="4">
    <source>
        <dbReference type="ARBA" id="ARBA00022825"/>
    </source>
</evidence>
<dbReference type="FunCoup" id="F7F2L3">
    <property type="interactions" value="63"/>
</dbReference>
<evidence type="ECO:0000259" key="9">
    <source>
        <dbReference type="PROSITE" id="PS50240"/>
    </source>
</evidence>
<feature type="chain" id="PRO_5023862117" evidence="8">
    <location>
        <begin position="23"/>
        <end position="294"/>
    </location>
</feature>
<dbReference type="GeneTree" id="ENSGT01020000230389"/>
<evidence type="ECO:0000256" key="1">
    <source>
        <dbReference type="ARBA" id="ARBA00009228"/>
    </source>
</evidence>
<dbReference type="FunFam" id="2.40.10.10:FF:000021">
    <property type="entry name" value="Kallikrein 1"/>
    <property type="match status" value="1"/>
</dbReference>
<dbReference type="GO" id="GO:0022617">
    <property type="term" value="P:extracellular matrix disassembly"/>
    <property type="evidence" value="ECO:0000318"/>
    <property type="project" value="GO_Central"/>
</dbReference>
<accession>F7F2L3</accession>
<protein>
    <submittedName>
        <fullName evidence="10">Kallikrein related peptidase 5</fullName>
    </submittedName>
</protein>
<dbReference type="PROSITE" id="PS00135">
    <property type="entry name" value="TRYPSIN_SER"/>
    <property type="match status" value="1"/>
</dbReference>
<evidence type="ECO:0000256" key="2">
    <source>
        <dbReference type="ARBA" id="ARBA00022670"/>
    </source>
</evidence>
<evidence type="ECO:0000313" key="11">
    <source>
        <dbReference type="Proteomes" id="UP000002280"/>
    </source>
</evidence>
<dbReference type="PROSITE" id="PS00134">
    <property type="entry name" value="TRYPSIN_HIS"/>
    <property type="match status" value="1"/>
</dbReference>
<dbReference type="GO" id="GO:0030141">
    <property type="term" value="C:secretory granule"/>
    <property type="evidence" value="ECO:0000318"/>
    <property type="project" value="GO_Central"/>
</dbReference>
<dbReference type="GO" id="GO:0051604">
    <property type="term" value="P:protein maturation"/>
    <property type="evidence" value="ECO:0000318"/>
    <property type="project" value="GO_Central"/>
</dbReference>
<evidence type="ECO:0000256" key="6">
    <source>
        <dbReference type="RuleBase" id="RU363034"/>
    </source>
</evidence>
<dbReference type="GO" id="GO:0097186">
    <property type="term" value="P:amelogenesis"/>
    <property type="evidence" value="ECO:0000318"/>
    <property type="project" value="GO_Central"/>
</dbReference>
<dbReference type="STRING" id="13616.ENSMODP00000008050"/>
<feature type="region of interest" description="Disordered" evidence="7">
    <location>
        <begin position="40"/>
        <end position="65"/>
    </location>
</feature>
<dbReference type="GO" id="GO:0006508">
    <property type="term" value="P:proteolysis"/>
    <property type="evidence" value="ECO:0007669"/>
    <property type="project" value="UniProtKB-KW"/>
</dbReference>
<dbReference type="GO" id="GO:0005615">
    <property type="term" value="C:extracellular space"/>
    <property type="evidence" value="ECO:0000318"/>
    <property type="project" value="GO_Central"/>
</dbReference>
<dbReference type="AlphaFoldDB" id="F7F2L3"/>
<keyword evidence="3 6" id="KW-0378">Hydrolase</keyword>
<name>F7F2L3_MONDO</name>
<feature type="domain" description="Peptidase S1" evidence="9">
    <location>
        <begin position="69"/>
        <end position="291"/>
    </location>
</feature>
<dbReference type="CTD" id="25818"/>
<dbReference type="OrthoDB" id="10059102at2759"/>
<dbReference type="InterPro" id="IPR018114">
    <property type="entry name" value="TRYPSIN_HIS"/>
</dbReference>
<reference evidence="10" key="3">
    <citation type="submission" date="2025-09" db="UniProtKB">
        <authorList>
            <consortium name="Ensembl"/>
        </authorList>
    </citation>
    <scope>IDENTIFICATION</scope>
</reference>
<dbReference type="KEGG" id="mdo:100012632"/>
<dbReference type="CDD" id="cd00190">
    <property type="entry name" value="Tryp_SPc"/>
    <property type="match status" value="1"/>
</dbReference>
<keyword evidence="2 6" id="KW-0645">Protease</keyword>
<evidence type="ECO:0000256" key="8">
    <source>
        <dbReference type="SAM" id="SignalP"/>
    </source>
</evidence>
<organism evidence="10 11">
    <name type="scientific">Monodelphis domestica</name>
    <name type="common">Gray short-tailed opossum</name>
    <dbReference type="NCBI Taxonomy" id="13616"/>
    <lineage>
        <taxon>Eukaryota</taxon>
        <taxon>Metazoa</taxon>
        <taxon>Chordata</taxon>
        <taxon>Craniata</taxon>
        <taxon>Vertebrata</taxon>
        <taxon>Euteleostomi</taxon>
        <taxon>Mammalia</taxon>
        <taxon>Metatheria</taxon>
        <taxon>Didelphimorphia</taxon>
        <taxon>Didelphidae</taxon>
        <taxon>Monodelphis</taxon>
    </lineage>
</organism>
<dbReference type="Ensembl" id="ENSMODT00000008213.4">
    <property type="protein sequence ID" value="ENSMODP00000008050.3"/>
    <property type="gene ID" value="ENSMODG00000006484.4"/>
</dbReference>
<dbReference type="InterPro" id="IPR043504">
    <property type="entry name" value="Peptidase_S1_PA_chymotrypsin"/>
</dbReference>
<dbReference type="InterPro" id="IPR001314">
    <property type="entry name" value="Peptidase_S1A"/>
</dbReference>
<dbReference type="Gene3D" id="2.40.10.10">
    <property type="entry name" value="Trypsin-like serine proteases"/>
    <property type="match status" value="2"/>
</dbReference>
<dbReference type="MEROPS" id="S01.017"/>
<dbReference type="FunFam" id="2.40.10.10:FF:000010">
    <property type="entry name" value="Kallikrein related peptidase 11"/>
    <property type="match status" value="1"/>
</dbReference>
<dbReference type="GO" id="GO:0004252">
    <property type="term" value="F:serine-type endopeptidase activity"/>
    <property type="evidence" value="ECO:0000318"/>
    <property type="project" value="GO_Central"/>
</dbReference>
<dbReference type="SUPFAM" id="SSF50494">
    <property type="entry name" value="Trypsin-like serine proteases"/>
    <property type="match status" value="1"/>
</dbReference>
<keyword evidence="8" id="KW-0732">Signal</keyword>
<dbReference type="InterPro" id="IPR001254">
    <property type="entry name" value="Trypsin_dom"/>
</dbReference>